<dbReference type="Proteomes" id="UP000002899">
    <property type="component" value="Chromosome II"/>
</dbReference>
<feature type="signal peptide" evidence="1">
    <location>
        <begin position="1"/>
        <end position="26"/>
    </location>
</feature>
<dbReference type="VEuPathDB" id="PiroplasmaDB:BMR1_02g03145"/>
<reference evidence="2 3" key="1">
    <citation type="journal article" date="2012" name="Nucleic Acids Res.">
        <title>Sequencing of the smallest Apicomplexan genome from the human pathogen Babesia microti.</title>
        <authorList>
            <person name="Cornillot E."/>
            <person name="Hadj-Kaddour K."/>
            <person name="Dassouli A."/>
            <person name="Noel B."/>
            <person name="Ranwez V."/>
            <person name="Vacherie B."/>
            <person name="Augagneur Y."/>
            <person name="Bres V."/>
            <person name="Duclos A."/>
            <person name="Randazzo S."/>
            <person name="Carcy B."/>
            <person name="Debierre-Grockiego F."/>
            <person name="Delbecq S."/>
            <person name="Moubri-Menage K."/>
            <person name="Shams-Eldin H."/>
            <person name="Usmani-Brown S."/>
            <person name="Bringaud F."/>
            <person name="Wincker P."/>
            <person name="Vivares C.P."/>
            <person name="Schwarz R.T."/>
            <person name="Schetters T.P."/>
            <person name="Krause P.J."/>
            <person name="Gorenflot A."/>
            <person name="Berry V."/>
            <person name="Barbe V."/>
            <person name="Ben Mamoun C."/>
        </authorList>
    </citation>
    <scope>NUCLEOTIDE SEQUENCE [LARGE SCALE GENOMIC DNA]</scope>
    <source>
        <strain evidence="2 3">RI</strain>
    </source>
</reference>
<dbReference type="AlphaFoldDB" id="I7J6H1"/>
<evidence type="ECO:0000256" key="1">
    <source>
        <dbReference type="SAM" id="SignalP"/>
    </source>
</evidence>
<feature type="chain" id="PRO_5003710687" description="Secreted protein" evidence="1">
    <location>
        <begin position="27"/>
        <end position="123"/>
    </location>
</feature>
<dbReference type="KEGG" id="bmic:BMR1_02g03145"/>
<protein>
    <recommendedName>
        <fullName evidence="4">Secreted protein</fullName>
    </recommendedName>
</protein>
<evidence type="ECO:0000313" key="3">
    <source>
        <dbReference type="Proteomes" id="UP000002899"/>
    </source>
</evidence>
<evidence type="ECO:0008006" key="4">
    <source>
        <dbReference type="Google" id="ProtNLM"/>
    </source>
</evidence>
<keyword evidence="3" id="KW-1185">Reference proteome</keyword>
<reference evidence="2 3" key="2">
    <citation type="journal article" date="2013" name="PLoS ONE">
        <title>Whole genome mapping and re-organization of the nuclear and mitochondrial genomes of Babesia microti isolates.</title>
        <authorList>
            <person name="Cornillot E."/>
            <person name="Dassouli A."/>
            <person name="Garg A."/>
            <person name="Pachikara N."/>
            <person name="Randazzo S."/>
            <person name="Depoix D."/>
            <person name="Carcy B."/>
            <person name="Delbecq S."/>
            <person name="Frutos R."/>
            <person name="Silva J.C."/>
            <person name="Sutton R."/>
            <person name="Krause P.J."/>
            <person name="Mamoun C.B."/>
        </authorList>
    </citation>
    <scope>NUCLEOTIDE SEQUENCE [LARGE SCALE GENOMIC DNA]</scope>
    <source>
        <strain evidence="2 3">RI</strain>
    </source>
</reference>
<gene>
    <name evidence="2" type="ORF">BMR1_02g03145</name>
</gene>
<accession>I7J6H1</accession>
<keyword evidence="1" id="KW-0732">Signal</keyword>
<sequence length="123" mass="13860">MWTTSFLNIIKYLCLLLLSEINLVESSLSPSSAICAVAEYPNVNRSCTRFSGVVFPNGAGVTWYRSKSPLNLIGKHFSYRVFMANPKNVLSFARNRRLVRVENSKVKPVPIITRLLQNIPTIT</sequence>
<dbReference type="RefSeq" id="XP_012648391.1">
    <property type="nucleotide sequence ID" value="XM_012792937.1"/>
</dbReference>
<dbReference type="EMBL" id="FO082872">
    <property type="protein sequence ID" value="CCF73782.1"/>
    <property type="molecule type" value="Genomic_DNA"/>
</dbReference>
<organism evidence="2 3">
    <name type="scientific">Babesia microti (strain RI)</name>
    <dbReference type="NCBI Taxonomy" id="1133968"/>
    <lineage>
        <taxon>Eukaryota</taxon>
        <taxon>Sar</taxon>
        <taxon>Alveolata</taxon>
        <taxon>Apicomplexa</taxon>
        <taxon>Aconoidasida</taxon>
        <taxon>Piroplasmida</taxon>
        <taxon>Babesiidae</taxon>
        <taxon>Babesia</taxon>
    </lineage>
</organism>
<name>I7J6H1_BABMR</name>
<reference evidence="2 3" key="3">
    <citation type="journal article" date="2016" name="Sci. Rep.">
        <title>Genome-wide diversity and gene expression profiling of Babesia microti isolates identify polymorphic genes that mediate host-pathogen interactions.</title>
        <authorList>
            <person name="Silva J.C."/>
            <person name="Cornillot E."/>
            <person name="McCracken C."/>
            <person name="Usmani-Brown S."/>
            <person name="Dwivedi A."/>
            <person name="Ifeonu O.O."/>
            <person name="Crabtree J."/>
            <person name="Gotia H.T."/>
            <person name="Virji A.Z."/>
            <person name="Reynes C."/>
            <person name="Colinge J."/>
            <person name="Kumar V."/>
            <person name="Lawres L."/>
            <person name="Pazzi J.E."/>
            <person name="Pablo J.V."/>
            <person name="Hung C."/>
            <person name="Brancato J."/>
            <person name="Kumari P."/>
            <person name="Orvis J."/>
            <person name="Tretina K."/>
            <person name="Chibucos M."/>
            <person name="Ott S."/>
            <person name="Sadzewicz L."/>
            <person name="Sengamalay N."/>
            <person name="Shetty A.C."/>
            <person name="Su Q."/>
            <person name="Tallon L."/>
            <person name="Fraser C.M."/>
            <person name="Frutos R."/>
            <person name="Molina D.M."/>
            <person name="Krause P.J."/>
            <person name="Ben Mamoun C."/>
        </authorList>
    </citation>
    <scope>NUCLEOTIDE SEQUENCE [LARGE SCALE GENOMIC DNA]</scope>
    <source>
        <strain evidence="2 3">RI</strain>
    </source>
</reference>
<proteinExistence type="predicted"/>
<dbReference type="GeneID" id="24424411"/>
<evidence type="ECO:0000313" key="2">
    <source>
        <dbReference type="EMBL" id="CCF73782.1"/>
    </source>
</evidence>